<gene>
    <name evidence="1" type="ORF">S01H1_61998</name>
</gene>
<organism evidence="1">
    <name type="scientific">marine sediment metagenome</name>
    <dbReference type="NCBI Taxonomy" id="412755"/>
    <lineage>
        <taxon>unclassified sequences</taxon>
        <taxon>metagenomes</taxon>
        <taxon>ecological metagenomes</taxon>
    </lineage>
</organism>
<feature type="non-terminal residue" evidence="1">
    <location>
        <position position="253"/>
    </location>
</feature>
<dbReference type="EMBL" id="BARS01040692">
    <property type="protein sequence ID" value="GAG38508.1"/>
    <property type="molecule type" value="Genomic_DNA"/>
</dbReference>
<proteinExistence type="predicted"/>
<accession>X0XPF4</accession>
<comment type="caution">
    <text evidence="1">The sequence shown here is derived from an EMBL/GenBank/DDBJ whole genome shotgun (WGS) entry which is preliminary data.</text>
</comment>
<feature type="non-terminal residue" evidence="1">
    <location>
        <position position="1"/>
    </location>
</feature>
<reference evidence="1" key="1">
    <citation type="journal article" date="2014" name="Front. Microbiol.">
        <title>High frequency of phylogenetically diverse reductive dehalogenase-homologous genes in deep subseafloor sedimentary metagenomes.</title>
        <authorList>
            <person name="Kawai M."/>
            <person name="Futagami T."/>
            <person name="Toyoda A."/>
            <person name="Takaki Y."/>
            <person name="Nishi S."/>
            <person name="Hori S."/>
            <person name="Arai W."/>
            <person name="Tsubouchi T."/>
            <person name="Morono Y."/>
            <person name="Uchiyama I."/>
            <person name="Ito T."/>
            <person name="Fujiyama A."/>
            <person name="Inagaki F."/>
            <person name="Takami H."/>
        </authorList>
    </citation>
    <scope>NUCLEOTIDE SEQUENCE</scope>
    <source>
        <strain evidence="1">Expedition CK06-06</strain>
    </source>
</reference>
<protein>
    <submittedName>
        <fullName evidence="1">Uncharacterized protein</fullName>
    </submittedName>
</protein>
<name>X0XPF4_9ZZZZ</name>
<sequence>HGSGFTQEFEDPEGKFAFTFSSTQNYSQVTGEPYATIDEFINMPYKVKTVIIDGLEGRQPLPRAGSENINSVIFFSKDSEVIYTLDLKTGNTALDTPETDVEEGQRLFNQILSTFKFLDQEQTSDTADWKTYQGETSDGVKFTFKYPLKYSWQNSPFHYCLGQETKVSVFAVPSNCMKIDIVNQQTASFLKSQISNEPDFIAGYRVIKDNQTESGEGLVTYTVLFCNEKDEPFFGLVAHFGSEMNSATRNFLV</sequence>
<dbReference type="AlphaFoldDB" id="X0XPF4"/>
<evidence type="ECO:0000313" key="1">
    <source>
        <dbReference type="EMBL" id="GAG38508.1"/>
    </source>
</evidence>